<dbReference type="AlphaFoldDB" id="A0A0J7KCJ1"/>
<sequence length="189" mass="21182">MLTASNFGPVCRMRQTTSCAAIVKAILYPSFIDNEAVKYGRENEEVARKELAIKLNKEIKPCGLFIDTENPCLGASPDGIIDENGLVEIKCPLSAEHLTAEKAVETVPSLKEILDSRHNRHMPIKNPRYIIEAKEEAAKKVTISRIKRQNIIESENGIEESKRFKPNVSMEAKMTDIALNKEQDDDCII</sequence>
<name>A0A0J7KCJ1_LASNI</name>
<feature type="non-terminal residue" evidence="2">
    <location>
        <position position="189"/>
    </location>
</feature>
<dbReference type="SUPFAM" id="SSF52980">
    <property type="entry name" value="Restriction endonuclease-like"/>
    <property type="match status" value="1"/>
</dbReference>
<feature type="domain" description="YqaJ viral recombinase" evidence="1">
    <location>
        <begin position="2"/>
        <end position="102"/>
    </location>
</feature>
<dbReference type="InterPro" id="IPR011335">
    <property type="entry name" value="Restrct_endonuc-II-like"/>
</dbReference>
<dbReference type="GO" id="GO:0006281">
    <property type="term" value="P:DNA repair"/>
    <property type="evidence" value="ECO:0007669"/>
    <property type="project" value="UniProtKB-ARBA"/>
</dbReference>
<dbReference type="InterPro" id="IPR011604">
    <property type="entry name" value="PDDEXK-like_dom_sf"/>
</dbReference>
<dbReference type="PANTHER" id="PTHR46609">
    <property type="entry name" value="EXONUCLEASE, PHAGE-TYPE/RECB, C-TERMINAL DOMAIN-CONTAINING PROTEIN"/>
    <property type="match status" value="1"/>
</dbReference>
<evidence type="ECO:0000313" key="3">
    <source>
        <dbReference type="Proteomes" id="UP000036403"/>
    </source>
</evidence>
<dbReference type="InterPro" id="IPR019080">
    <property type="entry name" value="YqaJ_viral_recombinase"/>
</dbReference>
<dbReference type="PaxDb" id="67767-A0A0J7KCJ1"/>
<evidence type="ECO:0000313" key="2">
    <source>
        <dbReference type="EMBL" id="KMQ87949.1"/>
    </source>
</evidence>
<organism evidence="2 3">
    <name type="scientific">Lasius niger</name>
    <name type="common">Black garden ant</name>
    <dbReference type="NCBI Taxonomy" id="67767"/>
    <lineage>
        <taxon>Eukaryota</taxon>
        <taxon>Metazoa</taxon>
        <taxon>Ecdysozoa</taxon>
        <taxon>Arthropoda</taxon>
        <taxon>Hexapoda</taxon>
        <taxon>Insecta</taxon>
        <taxon>Pterygota</taxon>
        <taxon>Neoptera</taxon>
        <taxon>Endopterygota</taxon>
        <taxon>Hymenoptera</taxon>
        <taxon>Apocrita</taxon>
        <taxon>Aculeata</taxon>
        <taxon>Formicoidea</taxon>
        <taxon>Formicidae</taxon>
        <taxon>Formicinae</taxon>
        <taxon>Lasius</taxon>
        <taxon>Lasius</taxon>
    </lineage>
</organism>
<dbReference type="InterPro" id="IPR051703">
    <property type="entry name" value="NF-kappa-B_Signaling_Reg"/>
</dbReference>
<dbReference type="Gene3D" id="3.90.320.10">
    <property type="match status" value="1"/>
</dbReference>
<dbReference type="PANTHER" id="PTHR46609:SF8">
    <property type="entry name" value="YQAJ VIRAL RECOMBINASE DOMAIN-CONTAINING PROTEIN"/>
    <property type="match status" value="1"/>
</dbReference>
<dbReference type="OrthoDB" id="6605887at2759"/>
<protein>
    <recommendedName>
        <fullName evidence="1">YqaJ viral recombinase domain-containing protein</fullName>
    </recommendedName>
</protein>
<proteinExistence type="predicted"/>
<comment type="caution">
    <text evidence="2">The sequence shown here is derived from an EMBL/GenBank/DDBJ whole genome shotgun (WGS) entry which is preliminary data.</text>
</comment>
<dbReference type="CDD" id="cd22343">
    <property type="entry name" value="PDDEXK_lambda_exonuclease-like"/>
    <property type="match status" value="1"/>
</dbReference>
<keyword evidence="3" id="KW-1185">Reference proteome</keyword>
<accession>A0A0J7KCJ1</accession>
<gene>
    <name evidence="2" type="ORF">RF55_12640</name>
</gene>
<dbReference type="Proteomes" id="UP000036403">
    <property type="component" value="Unassembled WGS sequence"/>
</dbReference>
<dbReference type="Pfam" id="PF09588">
    <property type="entry name" value="YqaJ"/>
    <property type="match status" value="1"/>
</dbReference>
<dbReference type="EMBL" id="LBMM01009681">
    <property type="protein sequence ID" value="KMQ87949.1"/>
    <property type="molecule type" value="Genomic_DNA"/>
</dbReference>
<evidence type="ECO:0000259" key="1">
    <source>
        <dbReference type="Pfam" id="PF09588"/>
    </source>
</evidence>
<reference evidence="2 3" key="1">
    <citation type="submission" date="2015-04" db="EMBL/GenBank/DDBJ databases">
        <title>Lasius niger genome sequencing.</title>
        <authorList>
            <person name="Konorov E.A."/>
            <person name="Nikitin M.A."/>
            <person name="Kirill M.V."/>
            <person name="Chang P."/>
        </authorList>
    </citation>
    <scope>NUCLEOTIDE SEQUENCE [LARGE SCALE GENOMIC DNA]</scope>
    <source>
        <tissue evidence="2">Whole</tissue>
    </source>
</reference>